<dbReference type="EMBL" id="LR796916">
    <property type="protein sequence ID" value="CAB4174719.1"/>
    <property type="molecule type" value="Genomic_DNA"/>
</dbReference>
<evidence type="ECO:0000313" key="1">
    <source>
        <dbReference type="EMBL" id="CAB4174719.1"/>
    </source>
</evidence>
<dbReference type="EMBL" id="LR797195">
    <property type="protein sequence ID" value="CAB4193180.1"/>
    <property type="molecule type" value="Genomic_DNA"/>
</dbReference>
<evidence type="ECO:0000313" key="2">
    <source>
        <dbReference type="EMBL" id="CAB4193180.1"/>
    </source>
</evidence>
<reference evidence="1" key="1">
    <citation type="submission" date="2020-05" db="EMBL/GenBank/DDBJ databases">
        <authorList>
            <person name="Chiriac C."/>
            <person name="Salcher M."/>
            <person name="Ghai R."/>
            <person name="Kavagutti S V."/>
        </authorList>
    </citation>
    <scope>NUCLEOTIDE SEQUENCE</scope>
</reference>
<name>A0A6J5PS73_9CAUD</name>
<proteinExistence type="predicted"/>
<sequence length="65" mass="7290">MDGIFSGKLIKQDKLHNHEVQYGPLAIPKIKDPIQDMINGTIGKVPYEANGVVEWRPENIEFLGS</sequence>
<accession>A0A6J5PS73</accession>
<protein>
    <submittedName>
        <fullName evidence="1">Uncharacterized protein</fullName>
    </submittedName>
</protein>
<gene>
    <name evidence="2" type="ORF">UFOVP1247_33</name>
    <name evidence="1" type="ORF">UFOVP970_73</name>
</gene>
<organism evidence="1">
    <name type="scientific">uncultured Caudovirales phage</name>
    <dbReference type="NCBI Taxonomy" id="2100421"/>
    <lineage>
        <taxon>Viruses</taxon>
        <taxon>Duplodnaviria</taxon>
        <taxon>Heunggongvirae</taxon>
        <taxon>Uroviricota</taxon>
        <taxon>Caudoviricetes</taxon>
        <taxon>Peduoviridae</taxon>
        <taxon>Maltschvirus</taxon>
        <taxon>Maltschvirus maltsch</taxon>
    </lineage>
</organism>